<dbReference type="SUPFAM" id="SSF51430">
    <property type="entry name" value="NAD(P)-linked oxidoreductase"/>
    <property type="match status" value="1"/>
</dbReference>
<keyword evidence="1" id="KW-0560">Oxidoreductase</keyword>
<dbReference type="EMBL" id="QGDQ01000044">
    <property type="protein sequence ID" value="PWJ46911.1"/>
    <property type="molecule type" value="Genomic_DNA"/>
</dbReference>
<dbReference type="CDD" id="cd19088">
    <property type="entry name" value="AKR_AKR13B1"/>
    <property type="match status" value="1"/>
</dbReference>
<dbReference type="Pfam" id="PF00248">
    <property type="entry name" value="Aldo_ket_red"/>
    <property type="match status" value="1"/>
</dbReference>
<dbReference type="InterPro" id="IPR036812">
    <property type="entry name" value="NAD(P)_OxRdtase_dom_sf"/>
</dbReference>
<dbReference type="InterPro" id="IPR023210">
    <property type="entry name" value="NADP_OxRdtase_dom"/>
</dbReference>
<protein>
    <submittedName>
        <fullName evidence="3">Aryl-alcohol dehydrogenase-like predicted oxidoreductase</fullName>
    </submittedName>
</protein>
<accession>A0A315ZMW5</accession>
<dbReference type="OrthoDB" id="9768793at2"/>
<reference evidence="3 4" key="1">
    <citation type="submission" date="2018-03" db="EMBL/GenBank/DDBJ databases">
        <title>Genomic Encyclopedia of Archaeal and Bacterial Type Strains, Phase II (KMG-II): from individual species to whole genera.</title>
        <authorList>
            <person name="Goeker M."/>
        </authorList>
    </citation>
    <scope>NUCLEOTIDE SEQUENCE [LARGE SCALE GENOMIC DNA]</scope>
    <source>
        <strain evidence="3 4">DSM 44889</strain>
    </source>
</reference>
<keyword evidence="4" id="KW-1185">Reference proteome</keyword>
<dbReference type="PANTHER" id="PTHR43625:SF40">
    <property type="entry name" value="ALDO-KETO REDUCTASE YAKC [NADP(+)]"/>
    <property type="match status" value="1"/>
</dbReference>
<proteinExistence type="predicted"/>
<dbReference type="NCBIfam" id="NF007695">
    <property type="entry name" value="PRK10376.1"/>
    <property type="match status" value="1"/>
</dbReference>
<dbReference type="AlphaFoldDB" id="A0A315ZMW5"/>
<dbReference type="InterPro" id="IPR050791">
    <property type="entry name" value="Aldo-Keto_reductase"/>
</dbReference>
<dbReference type="GO" id="GO:0005737">
    <property type="term" value="C:cytoplasm"/>
    <property type="evidence" value="ECO:0007669"/>
    <property type="project" value="TreeGrafter"/>
</dbReference>
<sequence length="308" mass="32405">MTPPLTFLLGDLPVHRVGYGAMQLPGPGVMGPPRDRGTAIAVLRRAVELGVNHIDTAQFYGPDVANELIRAALHPYPDDLVLVSKVGAIRDARGGWLPAQRPDQLRSAVEDNLRSLGVEQLGAVNLRLHDGDDDGGDPEHQSVALEDQLAEMVALRDEGKIAGIGISTATLDQVQQAIDQAGIVCVQNAFSLVDTSDADVLDLCGERGIAYVPYFPLGSAFPGTPKVVDDPAVQAVAARRGATPAQVGLAWLLAHRPNVLLIPGTSSLAHLEENLAVADLQLSPEDIENLVVGGHPSPAVAEPTQDAT</sequence>
<dbReference type="RefSeq" id="WP_109776604.1">
    <property type="nucleotide sequence ID" value="NZ_QGDQ01000044.1"/>
</dbReference>
<evidence type="ECO:0000259" key="2">
    <source>
        <dbReference type="Pfam" id="PF00248"/>
    </source>
</evidence>
<organism evidence="3 4">
    <name type="scientific">Quadrisphaera granulorum</name>
    <dbReference type="NCBI Taxonomy" id="317664"/>
    <lineage>
        <taxon>Bacteria</taxon>
        <taxon>Bacillati</taxon>
        <taxon>Actinomycetota</taxon>
        <taxon>Actinomycetes</taxon>
        <taxon>Kineosporiales</taxon>
        <taxon>Kineosporiaceae</taxon>
        <taxon>Quadrisphaera</taxon>
    </lineage>
</organism>
<name>A0A315ZMW5_9ACTN</name>
<dbReference type="GO" id="GO:0016491">
    <property type="term" value="F:oxidoreductase activity"/>
    <property type="evidence" value="ECO:0007669"/>
    <property type="project" value="UniProtKB-KW"/>
</dbReference>
<evidence type="ECO:0000313" key="3">
    <source>
        <dbReference type="EMBL" id="PWJ46911.1"/>
    </source>
</evidence>
<evidence type="ECO:0000256" key="1">
    <source>
        <dbReference type="ARBA" id="ARBA00023002"/>
    </source>
</evidence>
<dbReference type="Gene3D" id="3.20.20.100">
    <property type="entry name" value="NADP-dependent oxidoreductase domain"/>
    <property type="match status" value="1"/>
</dbReference>
<dbReference type="Proteomes" id="UP000245469">
    <property type="component" value="Unassembled WGS sequence"/>
</dbReference>
<feature type="domain" description="NADP-dependent oxidoreductase" evidence="2">
    <location>
        <begin position="17"/>
        <end position="289"/>
    </location>
</feature>
<gene>
    <name evidence="3" type="ORF">BXY45_14415</name>
</gene>
<dbReference type="InterPro" id="IPR020471">
    <property type="entry name" value="AKR"/>
</dbReference>
<evidence type="ECO:0000313" key="4">
    <source>
        <dbReference type="Proteomes" id="UP000245469"/>
    </source>
</evidence>
<comment type="caution">
    <text evidence="3">The sequence shown here is derived from an EMBL/GenBank/DDBJ whole genome shotgun (WGS) entry which is preliminary data.</text>
</comment>
<dbReference type="PANTHER" id="PTHR43625">
    <property type="entry name" value="AFLATOXIN B1 ALDEHYDE REDUCTASE"/>
    <property type="match status" value="1"/>
</dbReference>
<dbReference type="PRINTS" id="PR00069">
    <property type="entry name" value="ALDKETRDTASE"/>
</dbReference>